<dbReference type="EMBL" id="KT893437">
    <property type="protein sequence ID" value="ALN44134.1"/>
    <property type="molecule type" value="Genomic_DNA"/>
</dbReference>
<evidence type="ECO:0000313" key="1">
    <source>
        <dbReference type="EMBL" id="ALN44134.1"/>
    </source>
</evidence>
<accession>A0A0S2CH15</accession>
<gene>
    <name evidence="1" type="ORF">HS27.14</name>
</gene>
<protein>
    <submittedName>
        <fullName evidence="1">Capsular polysaccharide biosynthesis heptosyltransferase HddD</fullName>
    </submittedName>
</protein>
<dbReference type="AlphaFoldDB" id="A0A0S2CH15"/>
<name>A0A0S2CH15_CAMJU</name>
<keyword evidence="1" id="KW-0808">Transferase</keyword>
<dbReference type="GO" id="GO:0016740">
    <property type="term" value="F:transferase activity"/>
    <property type="evidence" value="ECO:0007669"/>
    <property type="project" value="UniProtKB-KW"/>
</dbReference>
<organism evidence="1">
    <name type="scientific">Campylobacter jejuni subsp. jejuni</name>
    <dbReference type="NCBI Taxonomy" id="32022"/>
    <lineage>
        <taxon>Bacteria</taxon>
        <taxon>Pseudomonadati</taxon>
        <taxon>Campylobacterota</taxon>
        <taxon>Epsilonproteobacteria</taxon>
        <taxon>Campylobacterales</taxon>
        <taxon>Campylobacteraceae</taxon>
        <taxon>Campylobacter</taxon>
    </lineage>
</organism>
<sequence>MFNRPLFLSVRDDGTATRLISILNTLYLAELFGDRALGKFFWNDQFVPYVYGETLDRRSDFRIFNKQRIIGQSVEAKERIFSQSFIDKYYINNIYNYSTNDMFIDKFIYQDDVFDINWNMSLELLKDKYKSKKYKYFYVHHNDLSEQLKGIIDKDYRAKISEIWKSIDFTDCINNIMNYAWLQIKNVFDKDFTVLHIRSGDVIYDFANFRKFNTQGIYHATPCELAIGIIEENKYENIVLIGDDLDSIQLIANKFNQKNIISIEDLRESKKLTNLELLFFDLAVMSRANKIFGTHSALVRLALLINPNISFFNNYSIFNFKQQYKIITFYFNKMSFSNCQKAFSLFHQFILGKRIGEKFDILYKYLNEALLFDPDNDKYRIHILDLFISMQQIEQAELYLDEILSTRKKEFLNTLFLKGWEGIVYQEVFYNYLKSCNINYPNLSYVASKILYFKVGAANRVKNQLAYRLGRIMVLNSKNFFDFIKTPIKLLYEVFLYKKEQKEYKIKIMKNPELKLPPLSEYLDYNEVDNIKRHLSYRLGNALIEANKNWYKGGYIIAVFRIMIISIKYSSSKIKKRFVK</sequence>
<reference evidence="1" key="1">
    <citation type="journal article" date="2015" name="PLoS ONE">
        <title>Updated Campylobacter jejuni Capsule PCR Multiplex Typing System and Its Application to Clinical Isolates from South and Southeast Asia.</title>
        <authorList>
            <person name="Poly F."/>
            <person name="Serichantalergs O."/>
            <person name="Kuroiwa J."/>
            <person name="Pootong P."/>
            <person name="Mason C."/>
            <person name="Guerry P."/>
            <person name="Parker C.T."/>
        </authorList>
    </citation>
    <scope>NUCLEOTIDE SEQUENCE</scope>
    <source>
        <strain evidence="1">RM3423</strain>
    </source>
</reference>
<proteinExistence type="predicted"/>